<feature type="region of interest" description="Disordered" evidence="1">
    <location>
        <begin position="58"/>
        <end position="102"/>
    </location>
</feature>
<evidence type="ECO:0000256" key="1">
    <source>
        <dbReference type="SAM" id="MobiDB-lite"/>
    </source>
</evidence>
<dbReference type="EMBL" id="HACA01008667">
    <property type="protein sequence ID" value="CDW26028.1"/>
    <property type="molecule type" value="Transcribed_RNA"/>
</dbReference>
<evidence type="ECO:0000313" key="2">
    <source>
        <dbReference type="EMBL" id="CDW26028.1"/>
    </source>
</evidence>
<feature type="non-terminal residue" evidence="2">
    <location>
        <position position="1"/>
    </location>
</feature>
<name>A0A0K2TJ08_LEPSM</name>
<accession>A0A0K2TJ08</accession>
<sequence length="102" mass="11617">TIVASKLNEKKQTILNKITVLLTRIEAKREAIIQEYLKRLEVNPILVKKIIKRYEETQSIKDIPRSGRPNEETQSIKDIPRSGRPSSKTTPGVIKGRIAENP</sequence>
<dbReference type="AlphaFoldDB" id="A0A0K2TJ08"/>
<reference evidence="2" key="1">
    <citation type="submission" date="2014-05" db="EMBL/GenBank/DDBJ databases">
        <authorList>
            <person name="Chronopoulou M."/>
        </authorList>
    </citation>
    <scope>NUCLEOTIDE SEQUENCE</scope>
    <source>
        <tissue evidence="2">Whole organism</tissue>
    </source>
</reference>
<protein>
    <submittedName>
        <fullName evidence="2">Uncharacterized protein</fullName>
    </submittedName>
</protein>
<proteinExistence type="predicted"/>
<organism evidence="2">
    <name type="scientific">Lepeophtheirus salmonis</name>
    <name type="common">Salmon louse</name>
    <name type="synonym">Caligus salmonis</name>
    <dbReference type="NCBI Taxonomy" id="72036"/>
    <lineage>
        <taxon>Eukaryota</taxon>
        <taxon>Metazoa</taxon>
        <taxon>Ecdysozoa</taxon>
        <taxon>Arthropoda</taxon>
        <taxon>Crustacea</taxon>
        <taxon>Multicrustacea</taxon>
        <taxon>Hexanauplia</taxon>
        <taxon>Copepoda</taxon>
        <taxon>Siphonostomatoida</taxon>
        <taxon>Caligidae</taxon>
        <taxon>Lepeophtheirus</taxon>
    </lineage>
</organism>
<feature type="compositionally biased region" description="Basic and acidic residues" evidence="1">
    <location>
        <begin position="58"/>
        <end position="81"/>
    </location>
</feature>